<gene>
    <name evidence="1" type="ORF">A2U01_0005447</name>
</gene>
<feature type="non-terminal residue" evidence="1">
    <location>
        <position position="1"/>
    </location>
</feature>
<name>A0A392MBY9_9FABA</name>
<dbReference type="Proteomes" id="UP000265520">
    <property type="component" value="Unassembled WGS sequence"/>
</dbReference>
<dbReference type="EMBL" id="LXQA010007107">
    <property type="protein sequence ID" value="MCH84615.1"/>
    <property type="molecule type" value="Genomic_DNA"/>
</dbReference>
<proteinExistence type="predicted"/>
<evidence type="ECO:0000313" key="1">
    <source>
        <dbReference type="EMBL" id="MCH84615.1"/>
    </source>
</evidence>
<protein>
    <submittedName>
        <fullName evidence="1">Uncharacterized protein</fullName>
    </submittedName>
</protein>
<keyword evidence="2" id="KW-1185">Reference proteome</keyword>
<reference evidence="1 2" key="1">
    <citation type="journal article" date="2018" name="Front. Plant Sci.">
        <title>Red Clover (Trifolium pratense) and Zigzag Clover (T. medium) - A Picture of Genomic Similarities and Differences.</title>
        <authorList>
            <person name="Dluhosova J."/>
            <person name="Istvanek J."/>
            <person name="Nedelnik J."/>
            <person name="Repkova J."/>
        </authorList>
    </citation>
    <scope>NUCLEOTIDE SEQUENCE [LARGE SCALE GENOMIC DNA]</scope>
    <source>
        <strain evidence="2">cv. 10/8</strain>
        <tissue evidence="1">Leaf</tissue>
    </source>
</reference>
<accession>A0A392MBY9</accession>
<evidence type="ECO:0000313" key="2">
    <source>
        <dbReference type="Proteomes" id="UP000265520"/>
    </source>
</evidence>
<comment type="caution">
    <text evidence="1">The sequence shown here is derived from an EMBL/GenBank/DDBJ whole genome shotgun (WGS) entry which is preliminary data.</text>
</comment>
<dbReference type="AlphaFoldDB" id="A0A392MBY9"/>
<sequence>SLDNETPKPASAPLLFHEEKDDYRKRMVEVATSEEEEGMNLQFACWDRRINGWGG</sequence>
<organism evidence="1 2">
    <name type="scientific">Trifolium medium</name>
    <dbReference type="NCBI Taxonomy" id="97028"/>
    <lineage>
        <taxon>Eukaryota</taxon>
        <taxon>Viridiplantae</taxon>
        <taxon>Streptophyta</taxon>
        <taxon>Embryophyta</taxon>
        <taxon>Tracheophyta</taxon>
        <taxon>Spermatophyta</taxon>
        <taxon>Magnoliopsida</taxon>
        <taxon>eudicotyledons</taxon>
        <taxon>Gunneridae</taxon>
        <taxon>Pentapetalae</taxon>
        <taxon>rosids</taxon>
        <taxon>fabids</taxon>
        <taxon>Fabales</taxon>
        <taxon>Fabaceae</taxon>
        <taxon>Papilionoideae</taxon>
        <taxon>50 kb inversion clade</taxon>
        <taxon>NPAAA clade</taxon>
        <taxon>Hologalegina</taxon>
        <taxon>IRL clade</taxon>
        <taxon>Trifolieae</taxon>
        <taxon>Trifolium</taxon>
    </lineage>
</organism>